<reference evidence="1" key="2">
    <citation type="submission" date="2017-05" db="EMBL/GenBank/DDBJ databases">
        <authorList>
            <person name="Lin X.B."/>
            <person name="Stothard P."/>
            <person name="Tasseva G."/>
            <person name="Walter J."/>
        </authorList>
    </citation>
    <scope>NUCLEOTIDE SEQUENCE</scope>
    <source>
        <strain evidence="1">609u</strain>
    </source>
</reference>
<evidence type="ECO:0000313" key="4">
    <source>
        <dbReference type="Proteomes" id="UP000216316"/>
    </source>
</evidence>
<dbReference type="AlphaFoldDB" id="A0A256LD56"/>
<evidence type="ECO:0000313" key="3">
    <source>
        <dbReference type="Proteomes" id="UP000215828"/>
    </source>
</evidence>
<reference evidence="2 3" key="1">
    <citation type="submission" date="2017-04" db="EMBL/GenBank/DDBJ databases">
        <authorList>
            <person name="Afonso C.L."/>
            <person name="Miller P.J."/>
            <person name="Scott M.A."/>
            <person name="Spackman E."/>
            <person name="Goraichik I."/>
            <person name="Dimitrov K.M."/>
            <person name="Suarez D.L."/>
            <person name="Swayne D.E."/>
        </authorList>
    </citation>
    <scope>NUCLEOTIDE SEQUENCE [LARGE SCALE GENOMIC DNA]</scope>
    <source>
        <strain evidence="2 3">609q</strain>
    </source>
</reference>
<evidence type="ECO:0000313" key="2">
    <source>
        <dbReference type="EMBL" id="OYR90996.1"/>
    </source>
</evidence>
<keyword evidence="4" id="KW-1185">Reference proteome</keyword>
<protein>
    <submittedName>
        <fullName evidence="2">Uncharacterized protein</fullName>
    </submittedName>
</protein>
<dbReference type="Proteomes" id="UP000216316">
    <property type="component" value="Unassembled WGS sequence"/>
</dbReference>
<dbReference type="RefSeq" id="WP_094496520.1">
    <property type="nucleotide sequence ID" value="NZ_NGNW01000080.1"/>
</dbReference>
<dbReference type="EMBL" id="NGNV01000044">
    <property type="protein sequence ID" value="OYR87376.1"/>
    <property type="molecule type" value="Genomic_DNA"/>
</dbReference>
<gene>
    <name evidence="1" type="ORF">CBF53_07965</name>
    <name evidence="2" type="ORF">CBF70_07405</name>
</gene>
<name>A0A256LD56_9LACO</name>
<comment type="caution">
    <text evidence="2">The sequence shown here is derived from an EMBL/GenBank/DDBJ whole genome shotgun (WGS) entry which is preliminary data.</text>
</comment>
<organism evidence="2 3">
    <name type="scientific">Lactobacillus taiwanensis</name>
    <dbReference type="NCBI Taxonomy" id="508451"/>
    <lineage>
        <taxon>Bacteria</taxon>
        <taxon>Bacillati</taxon>
        <taxon>Bacillota</taxon>
        <taxon>Bacilli</taxon>
        <taxon>Lactobacillales</taxon>
        <taxon>Lactobacillaceae</taxon>
        <taxon>Lactobacillus</taxon>
    </lineage>
</organism>
<dbReference type="Proteomes" id="UP000215828">
    <property type="component" value="Unassembled WGS sequence"/>
</dbReference>
<proteinExistence type="predicted"/>
<evidence type="ECO:0000313" key="1">
    <source>
        <dbReference type="EMBL" id="OYR87376.1"/>
    </source>
</evidence>
<reference evidence="3 4" key="3">
    <citation type="submission" date="2017-09" db="EMBL/GenBank/DDBJ databases">
        <title>Tripartite evolution among Lactobacillus johnsonii, Lactobacillus taiwanensis, Lactobacillus reuteri and their rodent host.</title>
        <authorList>
            <person name="Wang T."/>
            <person name="Knowles S."/>
            <person name="Cheng C."/>
        </authorList>
    </citation>
    <scope>NUCLEOTIDE SEQUENCE [LARGE SCALE GENOMIC DNA]</scope>
    <source>
        <strain evidence="2 3">609q</strain>
        <strain evidence="1 4">609u</strain>
    </source>
</reference>
<sequence>MENKNTKKILELLDKVREKVESGEIDALVISGCGENIAVEQVCGNPFTTIGLAKSIYDKTLQKGKKEDGAIDIMNILSGLLDED</sequence>
<accession>A0A256LD56</accession>
<dbReference type="EMBL" id="NGNX01000033">
    <property type="protein sequence ID" value="OYR90996.1"/>
    <property type="molecule type" value="Genomic_DNA"/>
</dbReference>